<feature type="chain" id="PRO_5003090300" description="VWFC domain-containing protein" evidence="1">
    <location>
        <begin position="19"/>
        <end position="287"/>
    </location>
</feature>
<dbReference type="PhylomeDB" id="D6WWT9"/>
<dbReference type="OMA" id="RFDYENC"/>
<gene>
    <name evidence="3" type="primary">AUGUSTUS-3.0.2_06439</name>
    <name evidence="3" type="ORF">TcasGA2_TC006439</name>
</gene>
<dbReference type="Proteomes" id="UP000007266">
    <property type="component" value="Linkage group 8"/>
</dbReference>
<dbReference type="eggNOG" id="ENOG502S4PC">
    <property type="taxonomic scope" value="Eukaryota"/>
</dbReference>
<evidence type="ECO:0000256" key="1">
    <source>
        <dbReference type="SAM" id="SignalP"/>
    </source>
</evidence>
<keyword evidence="1" id="KW-0732">Signal</keyword>
<proteinExistence type="predicted"/>
<feature type="domain" description="VWFC" evidence="2">
    <location>
        <begin position="139"/>
        <end position="218"/>
    </location>
</feature>
<dbReference type="Gene3D" id="2.10.70.10">
    <property type="entry name" value="Complement Module, domain 1"/>
    <property type="match status" value="1"/>
</dbReference>
<evidence type="ECO:0000313" key="3">
    <source>
        <dbReference type="EMBL" id="EFA08760.1"/>
    </source>
</evidence>
<evidence type="ECO:0000259" key="2">
    <source>
        <dbReference type="PROSITE" id="PS50184"/>
    </source>
</evidence>
<dbReference type="SUPFAM" id="SSF57603">
    <property type="entry name" value="FnI-like domain"/>
    <property type="match status" value="1"/>
</dbReference>
<sequence length="287" mass="32431">MKHNFYYLIFIIISPVLSEKCDNLGVLLYEDLGCSPHYAKSNPCPASYTCHALETSDKHCFYKGKIYQIGEIVDNQISNGSCYQSCRCTKEKEYANFHCTVSDCDEWLDSPIGRGCYRQYSLDGCCASGQSCPPYNNVARCVIDGKEYKEGERFYPEKTCLRCICQKGFRGKLEEPFCKRKTCDVQLERSIQDFYQGCAPLYGPKGRVLCCPYGWICPDGSENIQGRTKTDDSCKFGEKYLKIGDSVEKLNVKNGFGEVIRKIVCECVLPPLLTCNVVLTNLSQISL</sequence>
<dbReference type="PROSITE" id="PS50184">
    <property type="entry name" value="VWFC_2"/>
    <property type="match status" value="1"/>
</dbReference>
<dbReference type="InParanoid" id="D6WWT9"/>
<dbReference type="InterPro" id="IPR001007">
    <property type="entry name" value="VWF_dom"/>
</dbReference>
<dbReference type="OrthoDB" id="365605at2759"/>
<dbReference type="EMBL" id="KQ971361">
    <property type="protein sequence ID" value="EFA08760.1"/>
    <property type="molecule type" value="Genomic_DNA"/>
</dbReference>
<protein>
    <recommendedName>
        <fullName evidence="2">VWFC domain-containing protein</fullName>
    </recommendedName>
</protein>
<name>D6WWT9_TRICA</name>
<accession>D6WWT9</accession>
<organism evidence="3 4">
    <name type="scientific">Tribolium castaneum</name>
    <name type="common">Red flour beetle</name>
    <dbReference type="NCBI Taxonomy" id="7070"/>
    <lineage>
        <taxon>Eukaryota</taxon>
        <taxon>Metazoa</taxon>
        <taxon>Ecdysozoa</taxon>
        <taxon>Arthropoda</taxon>
        <taxon>Hexapoda</taxon>
        <taxon>Insecta</taxon>
        <taxon>Pterygota</taxon>
        <taxon>Neoptera</taxon>
        <taxon>Endopterygota</taxon>
        <taxon>Coleoptera</taxon>
        <taxon>Polyphaga</taxon>
        <taxon>Cucujiformia</taxon>
        <taxon>Tenebrionidae</taxon>
        <taxon>Tenebrionidae incertae sedis</taxon>
        <taxon>Tribolium</taxon>
    </lineage>
</organism>
<evidence type="ECO:0000313" key="4">
    <source>
        <dbReference type="Proteomes" id="UP000007266"/>
    </source>
</evidence>
<reference evidence="3 4" key="2">
    <citation type="journal article" date="2010" name="Nucleic Acids Res.">
        <title>BeetleBase in 2010: revisions to provide comprehensive genomic information for Tribolium castaneum.</title>
        <authorList>
            <person name="Kim H.S."/>
            <person name="Murphy T."/>
            <person name="Xia J."/>
            <person name="Caragea D."/>
            <person name="Park Y."/>
            <person name="Beeman R.W."/>
            <person name="Lorenzen M.D."/>
            <person name="Butcher S."/>
            <person name="Manak J.R."/>
            <person name="Brown S.J."/>
        </authorList>
    </citation>
    <scope>GENOME REANNOTATION</scope>
    <source>
        <strain evidence="3 4">Georgia GA2</strain>
    </source>
</reference>
<reference evidence="3 4" key="1">
    <citation type="journal article" date="2008" name="Nature">
        <title>The genome of the model beetle and pest Tribolium castaneum.</title>
        <authorList>
            <consortium name="Tribolium Genome Sequencing Consortium"/>
            <person name="Richards S."/>
            <person name="Gibbs R.A."/>
            <person name="Weinstock G.M."/>
            <person name="Brown S.J."/>
            <person name="Denell R."/>
            <person name="Beeman R.W."/>
            <person name="Gibbs R."/>
            <person name="Beeman R.W."/>
            <person name="Brown S.J."/>
            <person name="Bucher G."/>
            <person name="Friedrich M."/>
            <person name="Grimmelikhuijzen C.J."/>
            <person name="Klingler M."/>
            <person name="Lorenzen M."/>
            <person name="Richards S."/>
            <person name="Roth S."/>
            <person name="Schroder R."/>
            <person name="Tautz D."/>
            <person name="Zdobnov E.M."/>
            <person name="Muzny D."/>
            <person name="Gibbs R.A."/>
            <person name="Weinstock G.M."/>
            <person name="Attaway T."/>
            <person name="Bell S."/>
            <person name="Buhay C.J."/>
            <person name="Chandrabose M.N."/>
            <person name="Chavez D."/>
            <person name="Clerk-Blankenburg K.P."/>
            <person name="Cree A."/>
            <person name="Dao M."/>
            <person name="Davis C."/>
            <person name="Chacko J."/>
            <person name="Dinh H."/>
            <person name="Dugan-Rocha S."/>
            <person name="Fowler G."/>
            <person name="Garner T.T."/>
            <person name="Garnes J."/>
            <person name="Gnirke A."/>
            <person name="Hawes A."/>
            <person name="Hernandez J."/>
            <person name="Hines S."/>
            <person name="Holder M."/>
            <person name="Hume J."/>
            <person name="Jhangiani S.N."/>
            <person name="Joshi V."/>
            <person name="Khan Z.M."/>
            <person name="Jackson L."/>
            <person name="Kovar C."/>
            <person name="Kowis A."/>
            <person name="Lee S."/>
            <person name="Lewis L.R."/>
            <person name="Margolis J."/>
            <person name="Morgan M."/>
            <person name="Nazareth L.V."/>
            <person name="Nguyen N."/>
            <person name="Okwuonu G."/>
            <person name="Parker D."/>
            <person name="Richards S."/>
            <person name="Ruiz S.J."/>
            <person name="Santibanez J."/>
            <person name="Savard J."/>
            <person name="Scherer S.E."/>
            <person name="Schneider B."/>
            <person name="Sodergren E."/>
            <person name="Tautz D."/>
            <person name="Vattahil S."/>
            <person name="Villasana D."/>
            <person name="White C.S."/>
            <person name="Wright R."/>
            <person name="Park Y."/>
            <person name="Beeman R.W."/>
            <person name="Lord J."/>
            <person name="Oppert B."/>
            <person name="Lorenzen M."/>
            <person name="Brown S."/>
            <person name="Wang L."/>
            <person name="Savard J."/>
            <person name="Tautz D."/>
            <person name="Richards S."/>
            <person name="Weinstock G."/>
            <person name="Gibbs R.A."/>
            <person name="Liu Y."/>
            <person name="Worley K."/>
            <person name="Weinstock G."/>
            <person name="Elsik C.G."/>
            <person name="Reese J.T."/>
            <person name="Elhaik E."/>
            <person name="Landan G."/>
            <person name="Graur D."/>
            <person name="Arensburger P."/>
            <person name="Atkinson P."/>
            <person name="Beeman R.W."/>
            <person name="Beidler J."/>
            <person name="Brown S.J."/>
            <person name="Demuth J.P."/>
            <person name="Drury D.W."/>
            <person name="Du Y.Z."/>
            <person name="Fujiwara H."/>
            <person name="Lorenzen M."/>
            <person name="Maselli V."/>
            <person name="Osanai M."/>
            <person name="Park Y."/>
            <person name="Robertson H.M."/>
            <person name="Tu Z."/>
            <person name="Wang J.J."/>
            <person name="Wang S."/>
            <person name="Richards S."/>
            <person name="Song H."/>
            <person name="Zhang L."/>
            <person name="Sodergren E."/>
            <person name="Werner D."/>
            <person name="Stanke M."/>
            <person name="Morgenstern B."/>
            <person name="Solovyev V."/>
            <person name="Kosarev P."/>
            <person name="Brown G."/>
            <person name="Chen H.C."/>
            <person name="Ermolaeva O."/>
            <person name="Hlavina W."/>
            <person name="Kapustin Y."/>
            <person name="Kiryutin B."/>
            <person name="Kitts P."/>
            <person name="Maglott D."/>
            <person name="Pruitt K."/>
            <person name="Sapojnikov V."/>
            <person name="Souvorov A."/>
            <person name="Mackey A.J."/>
            <person name="Waterhouse R.M."/>
            <person name="Wyder S."/>
            <person name="Zdobnov E.M."/>
            <person name="Zdobnov E.M."/>
            <person name="Wyder S."/>
            <person name="Kriventseva E.V."/>
            <person name="Kadowaki T."/>
            <person name="Bork P."/>
            <person name="Aranda M."/>
            <person name="Bao R."/>
            <person name="Beermann A."/>
            <person name="Berns N."/>
            <person name="Bolognesi R."/>
            <person name="Bonneton F."/>
            <person name="Bopp D."/>
            <person name="Brown S.J."/>
            <person name="Bucher G."/>
            <person name="Butts T."/>
            <person name="Chaumot A."/>
            <person name="Denell R.E."/>
            <person name="Ferrier D.E."/>
            <person name="Friedrich M."/>
            <person name="Gordon C.M."/>
            <person name="Jindra M."/>
            <person name="Klingler M."/>
            <person name="Lan Q."/>
            <person name="Lattorff H.M."/>
            <person name="Laudet V."/>
            <person name="von Levetsow C."/>
            <person name="Liu Z."/>
            <person name="Lutz R."/>
            <person name="Lynch J.A."/>
            <person name="da Fonseca R.N."/>
            <person name="Posnien N."/>
            <person name="Reuter R."/>
            <person name="Roth S."/>
            <person name="Savard J."/>
            <person name="Schinko J.B."/>
            <person name="Schmitt C."/>
            <person name="Schoppmeier M."/>
            <person name="Schroder R."/>
            <person name="Shippy T.D."/>
            <person name="Simonnet F."/>
            <person name="Marques-Souza H."/>
            <person name="Tautz D."/>
            <person name="Tomoyasu Y."/>
            <person name="Trauner J."/>
            <person name="Van der Zee M."/>
            <person name="Vervoort M."/>
            <person name="Wittkopp N."/>
            <person name="Wimmer E.A."/>
            <person name="Yang X."/>
            <person name="Jones A.K."/>
            <person name="Sattelle D.B."/>
            <person name="Ebert P.R."/>
            <person name="Nelson D."/>
            <person name="Scott J.G."/>
            <person name="Beeman R.W."/>
            <person name="Muthukrishnan S."/>
            <person name="Kramer K.J."/>
            <person name="Arakane Y."/>
            <person name="Beeman R.W."/>
            <person name="Zhu Q."/>
            <person name="Hogenkamp D."/>
            <person name="Dixit R."/>
            <person name="Oppert B."/>
            <person name="Jiang H."/>
            <person name="Zou Z."/>
            <person name="Marshall J."/>
            <person name="Elpidina E."/>
            <person name="Vinokurov K."/>
            <person name="Oppert C."/>
            <person name="Zou Z."/>
            <person name="Evans J."/>
            <person name="Lu Z."/>
            <person name="Zhao P."/>
            <person name="Sumathipala N."/>
            <person name="Altincicek B."/>
            <person name="Vilcinskas A."/>
            <person name="Williams M."/>
            <person name="Hultmark D."/>
            <person name="Hetru C."/>
            <person name="Jiang H."/>
            <person name="Grimmelikhuijzen C.J."/>
            <person name="Hauser F."/>
            <person name="Cazzamali G."/>
            <person name="Williamson M."/>
            <person name="Park Y."/>
            <person name="Li B."/>
            <person name="Tanaka Y."/>
            <person name="Predel R."/>
            <person name="Neupert S."/>
            <person name="Schachtner J."/>
            <person name="Verleyen P."/>
            <person name="Raible F."/>
            <person name="Bork P."/>
            <person name="Friedrich M."/>
            <person name="Walden K.K."/>
            <person name="Robertson H.M."/>
            <person name="Angeli S."/>
            <person name="Foret S."/>
            <person name="Bucher G."/>
            <person name="Schuetz S."/>
            <person name="Maleszka R."/>
            <person name="Wimmer E.A."/>
            <person name="Beeman R.W."/>
            <person name="Lorenzen M."/>
            <person name="Tomoyasu Y."/>
            <person name="Miller S.C."/>
            <person name="Grossmann D."/>
            <person name="Bucher G."/>
        </authorList>
    </citation>
    <scope>NUCLEOTIDE SEQUENCE [LARGE SCALE GENOMIC DNA]</scope>
    <source>
        <strain evidence="3 4">Georgia GA2</strain>
    </source>
</reference>
<feature type="signal peptide" evidence="1">
    <location>
        <begin position="1"/>
        <end position="18"/>
    </location>
</feature>
<dbReference type="HOGENOM" id="CLU_072883_0_0_1"/>
<dbReference type="KEGG" id="tca:103313983"/>
<dbReference type="AlphaFoldDB" id="D6WWT9"/>
<keyword evidence="4" id="KW-1185">Reference proteome</keyword>